<keyword evidence="3" id="KW-1185">Reference proteome</keyword>
<dbReference type="InterPro" id="IPR035069">
    <property type="entry name" value="TTHA1013/TTHA0281-like"/>
</dbReference>
<reference evidence="2 3" key="1">
    <citation type="submission" date="2014-04" db="EMBL/GenBank/DDBJ databases">
        <title>The Genome Sequence of Thermoanaerobaculum aquaticum MP-01, The First Cultivated Group 23 Acidobacterium.</title>
        <authorList>
            <person name="Stamps B.W."/>
            <person name="Losey N.A."/>
            <person name="Lawson P.A."/>
            <person name="Stevenson B.S."/>
        </authorList>
    </citation>
    <scope>NUCLEOTIDE SEQUENCE [LARGE SCALE GENOMIC DNA]</scope>
    <source>
        <strain evidence="2 3">MP-01</strain>
    </source>
</reference>
<dbReference type="InterPro" id="IPR031807">
    <property type="entry name" value="HicB-like"/>
</dbReference>
<dbReference type="OrthoDB" id="5419659at2"/>
<dbReference type="RefSeq" id="WP_038047737.1">
    <property type="nucleotide sequence ID" value="NZ_JMFG01000008.1"/>
</dbReference>
<dbReference type="Proteomes" id="UP000027284">
    <property type="component" value="Unassembled WGS sequence"/>
</dbReference>
<feature type="domain" description="HicB-like antitoxin of toxin-antitoxin system" evidence="1">
    <location>
        <begin position="5"/>
        <end position="51"/>
    </location>
</feature>
<organism evidence="2 3">
    <name type="scientific">Thermoanaerobaculum aquaticum</name>
    <dbReference type="NCBI Taxonomy" id="1312852"/>
    <lineage>
        <taxon>Bacteria</taxon>
        <taxon>Pseudomonadati</taxon>
        <taxon>Acidobacteriota</taxon>
        <taxon>Thermoanaerobaculia</taxon>
        <taxon>Thermoanaerobaculales</taxon>
        <taxon>Thermoanaerobaculaceae</taxon>
        <taxon>Thermoanaerobaculum</taxon>
    </lineage>
</organism>
<dbReference type="Pfam" id="PF15919">
    <property type="entry name" value="HicB_lk_antitox"/>
    <property type="match status" value="1"/>
</dbReference>
<evidence type="ECO:0000313" key="2">
    <source>
        <dbReference type="EMBL" id="KDA54444.1"/>
    </source>
</evidence>
<gene>
    <name evidence="2" type="ORF">EG19_12070</name>
</gene>
<dbReference type="SUPFAM" id="SSF143100">
    <property type="entry name" value="TTHA1013/TTHA0281-like"/>
    <property type="match status" value="1"/>
</dbReference>
<proteinExistence type="predicted"/>
<evidence type="ECO:0000313" key="3">
    <source>
        <dbReference type="Proteomes" id="UP000027284"/>
    </source>
</evidence>
<accession>A0A062XYF8</accession>
<dbReference type="EMBL" id="JMFG01000008">
    <property type="protein sequence ID" value="KDA54444.1"/>
    <property type="molecule type" value="Genomic_DNA"/>
</dbReference>
<name>A0A062XYF8_9BACT</name>
<dbReference type="PANTHER" id="PTHR34504:SF4">
    <property type="entry name" value="ANTITOXIN HICB"/>
    <property type="match status" value="1"/>
</dbReference>
<dbReference type="PANTHER" id="PTHR34504">
    <property type="entry name" value="ANTITOXIN HICB"/>
    <property type="match status" value="1"/>
</dbReference>
<evidence type="ECO:0000259" key="1">
    <source>
        <dbReference type="Pfam" id="PF15919"/>
    </source>
</evidence>
<dbReference type="Gene3D" id="3.30.160.250">
    <property type="match status" value="1"/>
</dbReference>
<sequence length="71" mass="8199">MRRAFNVIIERDPEGYYVASVPELRGCHTQARSLDTLMKRVREAIELCLEVEGQAPIPQEFVGVQRIWVEV</sequence>
<dbReference type="AlphaFoldDB" id="A0A062XYF8"/>
<dbReference type="STRING" id="1312852.EG19_12070"/>
<dbReference type="InterPro" id="IPR051404">
    <property type="entry name" value="TA_system_antitoxin"/>
</dbReference>
<protein>
    <recommendedName>
        <fullName evidence="1">HicB-like antitoxin of toxin-antitoxin system domain-containing protein</fullName>
    </recommendedName>
</protein>
<comment type="caution">
    <text evidence="2">The sequence shown here is derived from an EMBL/GenBank/DDBJ whole genome shotgun (WGS) entry which is preliminary data.</text>
</comment>